<dbReference type="SUPFAM" id="SSF103481">
    <property type="entry name" value="Multidrug resistance efflux transporter EmrE"/>
    <property type="match status" value="2"/>
</dbReference>
<feature type="transmembrane region" description="Helical" evidence="6">
    <location>
        <begin position="95"/>
        <end position="115"/>
    </location>
</feature>
<feature type="domain" description="EamA" evidence="7">
    <location>
        <begin position="157"/>
        <end position="283"/>
    </location>
</feature>
<reference evidence="8 9" key="1">
    <citation type="submission" date="2019-03" db="EMBL/GenBank/DDBJ databases">
        <title>Metabolic potential of uncultured bacteria and archaea associated with petroleum seepage in deep-sea sediments.</title>
        <authorList>
            <person name="Dong X."/>
            <person name="Hubert C."/>
        </authorList>
    </citation>
    <scope>NUCLEOTIDE SEQUENCE [LARGE SCALE GENOMIC DNA]</scope>
    <source>
        <strain evidence="8">E29_bin52</strain>
    </source>
</reference>
<keyword evidence="5 6" id="KW-0472">Membrane</keyword>
<dbReference type="PANTHER" id="PTHR32322:SF2">
    <property type="entry name" value="EAMA DOMAIN-CONTAINING PROTEIN"/>
    <property type="match status" value="1"/>
</dbReference>
<dbReference type="InterPro" id="IPR050638">
    <property type="entry name" value="AA-Vitamin_Transporters"/>
</dbReference>
<evidence type="ECO:0000256" key="4">
    <source>
        <dbReference type="ARBA" id="ARBA00022989"/>
    </source>
</evidence>
<comment type="caution">
    <text evidence="8">The sequence shown here is derived from an EMBL/GenBank/DDBJ whole genome shotgun (WGS) entry which is preliminary data.</text>
</comment>
<evidence type="ECO:0000313" key="9">
    <source>
        <dbReference type="Proteomes" id="UP000319130"/>
    </source>
</evidence>
<comment type="similarity">
    <text evidence="2">Belongs to the EamA transporter family.</text>
</comment>
<keyword evidence="3 6" id="KW-0812">Transmembrane</keyword>
<proteinExistence type="inferred from homology"/>
<comment type="subcellular location">
    <subcellularLocation>
        <location evidence="1">Membrane</location>
        <topology evidence="1">Multi-pass membrane protein</topology>
    </subcellularLocation>
</comment>
<sequence length="291" mass="32336">MRLKTIGILATLGASIAWAFEPIFAKLSYRNANFLETSTVRAVLVALIALSYVFVTNKGNLKVNRKQFSILVYIALAGTLFADLMYLFALTKVPVINAVLIGHMQPIFIVFIGFFCLKGDKLVRFDYVGICFMIIAGLLVTTRNLRNLSMLRFGNMYDLFVLCATVAWATTGMVTRKYLRDMNAGVVTFYRFFIASIVFVIYALSTSSVLFSNIYQILVGVIVGAGYILYYEGLKRIKAAQSSALELSAPFFATLLGFFILGEAATVMQILGILLLFPGIYFLAKKEKVHS</sequence>
<evidence type="ECO:0000259" key="7">
    <source>
        <dbReference type="Pfam" id="PF00892"/>
    </source>
</evidence>
<protein>
    <submittedName>
        <fullName evidence="8">DMT family transporter</fullName>
    </submittedName>
</protein>
<feature type="transmembrane region" description="Helical" evidence="6">
    <location>
        <begin position="68"/>
        <end position="89"/>
    </location>
</feature>
<dbReference type="EMBL" id="SOIZ01000404">
    <property type="protein sequence ID" value="TET58639.1"/>
    <property type="molecule type" value="Genomic_DNA"/>
</dbReference>
<feature type="transmembrane region" description="Helical" evidence="6">
    <location>
        <begin position="267"/>
        <end position="284"/>
    </location>
</feature>
<feature type="transmembrane region" description="Helical" evidence="6">
    <location>
        <begin position="187"/>
        <end position="204"/>
    </location>
</feature>
<feature type="domain" description="EamA" evidence="7">
    <location>
        <begin position="6"/>
        <end position="141"/>
    </location>
</feature>
<dbReference type="Gene3D" id="1.10.3730.20">
    <property type="match status" value="1"/>
</dbReference>
<dbReference type="Proteomes" id="UP000319130">
    <property type="component" value="Unassembled WGS sequence"/>
</dbReference>
<feature type="transmembrane region" description="Helical" evidence="6">
    <location>
        <begin position="38"/>
        <end position="56"/>
    </location>
</feature>
<dbReference type="Pfam" id="PF00892">
    <property type="entry name" value="EamA"/>
    <property type="match status" value="2"/>
</dbReference>
<feature type="transmembrane region" description="Helical" evidence="6">
    <location>
        <begin position="157"/>
        <end position="175"/>
    </location>
</feature>
<feature type="transmembrane region" description="Helical" evidence="6">
    <location>
        <begin position="243"/>
        <end position="261"/>
    </location>
</feature>
<evidence type="ECO:0000313" key="8">
    <source>
        <dbReference type="EMBL" id="TET58639.1"/>
    </source>
</evidence>
<dbReference type="InterPro" id="IPR037185">
    <property type="entry name" value="EmrE-like"/>
</dbReference>
<organism evidence="8 9">
    <name type="scientific">Aerophobetes bacterium</name>
    <dbReference type="NCBI Taxonomy" id="2030807"/>
    <lineage>
        <taxon>Bacteria</taxon>
        <taxon>Candidatus Aerophobota</taxon>
    </lineage>
</organism>
<evidence type="ECO:0000256" key="6">
    <source>
        <dbReference type="SAM" id="Phobius"/>
    </source>
</evidence>
<dbReference type="PANTHER" id="PTHR32322">
    <property type="entry name" value="INNER MEMBRANE TRANSPORTER"/>
    <property type="match status" value="1"/>
</dbReference>
<evidence type="ECO:0000256" key="2">
    <source>
        <dbReference type="ARBA" id="ARBA00007362"/>
    </source>
</evidence>
<keyword evidence="4 6" id="KW-1133">Transmembrane helix</keyword>
<dbReference type="InterPro" id="IPR000620">
    <property type="entry name" value="EamA_dom"/>
</dbReference>
<name>A0A523VVK7_UNCAE</name>
<feature type="transmembrane region" description="Helical" evidence="6">
    <location>
        <begin position="210"/>
        <end position="231"/>
    </location>
</feature>
<evidence type="ECO:0000256" key="3">
    <source>
        <dbReference type="ARBA" id="ARBA00022692"/>
    </source>
</evidence>
<gene>
    <name evidence="8" type="ORF">E3J48_08700</name>
</gene>
<evidence type="ECO:0000256" key="1">
    <source>
        <dbReference type="ARBA" id="ARBA00004141"/>
    </source>
</evidence>
<dbReference type="AlphaFoldDB" id="A0A523VVK7"/>
<dbReference type="GO" id="GO:0016020">
    <property type="term" value="C:membrane"/>
    <property type="evidence" value="ECO:0007669"/>
    <property type="project" value="UniProtKB-SubCell"/>
</dbReference>
<accession>A0A523VVK7</accession>
<evidence type="ECO:0000256" key="5">
    <source>
        <dbReference type="ARBA" id="ARBA00023136"/>
    </source>
</evidence>
<feature type="transmembrane region" description="Helical" evidence="6">
    <location>
        <begin position="127"/>
        <end position="145"/>
    </location>
</feature>